<dbReference type="InterPro" id="IPR058548">
    <property type="entry name" value="MlaB-like_STAS"/>
</dbReference>
<dbReference type="InterPro" id="IPR002645">
    <property type="entry name" value="STAS_dom"/>
</dbReference>
<dbReference type="PROSITE" id="PS50801">
    <property type="entry name" value="STAS"/>
    <property type="match status" value="1"/>
</dbReference>
<accession>A0A6V8MW99</accession>
<dbReference type="Pfam" id="PF13466">
    <property type="entry name" value="STAS_2"/>
    <property type="match status" value="1"/>
</dbReference>
<dbReference type="CDD" id="cd07043">
    <property type="entry name" value="STAS_anti-anti-sigma_factors"/>
    <property type="match status" value="1"/>
</dbReference>
<gene>
    <name evidence="2" type="ORF">GMPD_17820</name>
    <name evidence="3" type="ORF">M1B72_07825</name>
</gene>
<dbReference type="Proteomes" id="UP000568888">
    <property type="component" value="Unassembled WGS sequence"/>
</dbReference>
<evidence type="ECO:0000313" key="3">
    <source>
        <dbReference type="EMBL" id="UPU37605.1"/>
    </source>
</evidence>
<reference evidence="4" key="1">
    <citation type="submission" date="2020-06" db="EMBL/GenBank/DDBJ databases">
        <title>Draft genomic sequecing of Geomonas sp. Red736.</title>
        <authorList>
            <person name="Itoh H."/>
            <person name="Xu Z.X."/>
            <person name="Ushijima N."/>
            <person name="Masuda Y."/>
            <person name="Shiratori Y."/>
            <person name="Senoo K."/>
        </authorList>
    </citation>
    <scope>NUCLEOTIDE SEQUENCE [LARGE SCALE GENOMIC DNA]</scope>
    <source>
        <strain evidence="4">Red736</strain>
    </source>
</reference>
<dbReference type="SUPFAM" id="SSF52091">
    <property type="entry name" value="SpoIIaa-like"/>
    <property type="match status" value="1"/>
</dbReference>
<evidence type="ECO:0000313" key="5">
    <source>
        <dbReference type="Proteomes" id="UP000831485"/>
    </source>
</evidence>
<evidence type="ECO:0000313" key="4">
    <source>
        <dbReference type="Proteomes" id="UP000568888"/>
    </source>
</evidence>
<dbReference type="Gene3D" id="3.30.750.24">
    <property type="entry name" value="STAS domain"/>
    <property type="match status" value="1"/>
</dbReference>
<proteinExistence type="predicted"/>
<dbReference type="AlphaFoldDB" id="A0A6V8MW99"/>
<dbReference type="PANTHER" id="PTHR35849">
    <property type="entry name" value="BLR2341 PROTEIN"/>
    <property type="match status" value="1"/>
</dbReference>
<dbReference type="InterPro" id="IPR036513">
    <property type="entry name" value="STAS_dom_sf"/>
</dbReference>
<dbReference type="InterPro" id="IPR052746">
    <property type="entry name" value="MlaB_ABC_Transporter"/>
</dbReference>
<name>A0A6V8MW99_9BACT</name>
<reference evidence="2" key="2">
    <citation type="journal article" date="2021" name="Int. J. Syst. Evol. Microbiol.">
        <title>Geomonas silvestris sp. nov., Geomonas paludis sp. nov. and Geomonas limicola sp. nov., isolated from terrestrial environments, and emended description of the genus Geomonas.</title>
        <authorList>
            <person name="Itoh H."/>
            <person name="Xu Z."/>
            <person name="Masuda Y."/>
            <person name="Ushijima N."/>
            <person name="Hayakawa C."/>
            <person name="Shiratori Y."/>
            <person name="Senoo K."/>
        </authorList>
    </citation>
    <scope>NUCLEOTIDE SEQUENCE</scope>
    <source>
        <strain evidence="2">Red736</strain>
    </source>
</reference>
<dbReference type="EMBL" id="CP096574">
    <property type="protein sequence ID" value="UPU37605.1"/>
    <property type="molecule type" value="Genomic_DNA"/>
</dbReference>
<sequence>MDEVKLERVKDPQGTTETLRVTGGVTICEARDFREALLATLEEAPEVRVDVSALTGIDLTGLQLLCSAHQSALRRGKTLHIFDGGNATFREAANGAGFQRHTGCPQDRACSCIWVGGES</sequence>
<dbReference type="EMBL" id="BLXY01000002">
    <property type="protein sequence ID" value="GFO63863.1"/>
    <property type="molecule type" value="Genomic_DNA"/>
</dbReference>
<reference evidence="3" key="3">
    <citation type="submission" date="2022-04" db="EMBL/GenBank/DDBJ databases">
        <authorList>
            <person name="Liu G."/>
        </authorList>
    </citation>
    <scope>NUCLEOTIDE SEQUENCE</scope>
    <source>
        <strain evidence="3">RG22</strain>
    </source>
</reference>
<evidence type="ECO:0000259" key="1">
    <source>
        <dbReference type="PROSITE" id="PS50801"/>
    </source>
</evidence>
<protein>
    <submittedName>
        <fullName evidence="3">STAS domain-containing protein</fullName>
    </submittedName>
    <submittedName>
        <fullName evidence="2">Sulfate transporter</fullName>
    </submittedName>
</protein>
<dbReference type="PANTHER" id="PTHR35849:SF2">
    <property type="entry name" value="BLR2341 PROTEIN"/>
    <property type="match status" value="1"/>
</dbReference>
<keyword evidence="5" id="KW-1185">Reference proteome</keyword>
<organism evidence="2 4">
    <name type="scientific">Geomonas paludis</name>
    <dbReference type="NCBI Taxonomy" id="2740185"/>
    <lineage>
        <taxon>Bacteria</taxon>
        <taxon>Pseudomonadati</taxon>
        <taxon>Thermodesulfobacteriota</taxon>
        <taxon>Desulfuromonadia</taxon>
        <taxon>Geobacterales</taxon>
        <taxon>Geobacteraceae</taxon>
        <taxon>Geomonas</taxon>
    </lineage>
</organism>
<evidence type="ECO:0000313" key="2">
    <source>
        <dbReference type="EMBL" id="GFO63863.1"/>
    </source>
</evidence>
<feature type="domain" description="STAS" evidence="1">
    <location>
        <begin position="19"/>
        <end position="81"/>
    </location>
</feature>
<dbReference type="Proteomes" id="UP000831485">
    <property type="component" value="Chromosome"/>
</dbReference>
<dbReference type="RefSeq" id="WP_183346688.1">
    <property type="nucleotide sequence ID" value="NZ_BLXY01000002.1"/>
</dbReference>